<protein>
    <submittedName>
        <fullName evidence="6">B12 binding domain-containing protein</fullName>
    </submittedName>
</protein>
<organism evidence="6 7">
    <name type="scientific">Sporanaerobacter acetigenes DSM 13106</name>
    <dbReference type="NCBI Taxonomy" id="1123281"/>
    <lineage>
        <taxon>Bacteria</taxon>
        <taxon>Bacillati</taxon>
        <taxon>Bacillota</taxon>
        <taxon>Tissierellia</taxon>
        <taxon>Tissierellales</taxon>
        <taxon>Sporanaerobacteraceae</taxon>
        <taxon>Sporanaerobacter</taxon>
    </lineage>
</organism>
<evidence type="ECO:0000256" key="2">
    <source>
        <dbReference type="ARBA" id="ARBA00022628"/>
    </source>
</evidence>
<dbReference type="Gene3D" id="3.40.50.280">
    <property type="entry name" value="Cobalamin-binding domain"/>
    <property type="match status" value="1"/>
</dbReference>
<dbReference type="Proteomes" id="UP000184389">
    <property type="component" value="Unassembled WGS sequence"/>
</dbReference>
<evidence type="ECO:0000313" key="7">
    <source>
        <dbReference type="Proteomes" id="UP000184389"/>
    </source>
</evidence>
<sequence>MKKIIAATIGNCVHVAGTMNFLNLAEKEGYETDFIGIALPIDTIIEKIKDLKPDVVGLSYRLTPEPLEEILDELKGKIEEENVSNITWIFGGTEPTAKVAEKTGIFTKIFYGTEDIDEVIGYLKGKDYIEEEYYPRDLISRIDSKYPYPILRHHLGLPTIEDTVEAIEKVAEAKVLDVISIAPDQNAQEHFFEIDKMDHRLDGAGGVPIRSEEDFRKLYNAAQRGNYPLLRCYSGTKNLIPFAKVLKSTIHNAWCAVPLYWYSDLDKRGPRHVLDAIIENQQVMKWHGDRNIPVEVNESHHWSLRDAHDAIGVATAYLAAYNAKKMGVKNYIAQFMFNVPAFMAPQMDLAKMLAKIELIESLEDKDFKVYRQARAGLASFPADLNQAKGQLASSAYLSMAIKPHIYHVVGYCEAHHAANAEDIIESCKIVRGVVRNEFLGTVDMTKDLVVQKRKEELIEDAYIILDAIKSLDYNSKDPLSDPKVLAKAVEVGILDTPHFRGNPAAKGELSTRLINGALYPYDNIERRVLSEEERIGRILYNNRIYDKKTAVI</sequence>
<proteinExistence type="predicted"/>
<keyword evidence="7" id="KW-1185">Reference proteome</keyword>
<dbReference type="SUPFAM" id="SSF51703">
    <property type="entry name" value="Cobalamin (vitamin B12)-dependent enzymes"/>
    <property type="match status" value="2"/>
</dbReference>
<gene>
    <name evidence="6" type="ORF">SAMN02745180_01596</name>
</gene>
<feature type="domain" description="B12-binding" evidence="5">
    <location>
        <begin position="1"/>
        <end position="130"/>
    </location>
</feature>
<dbReference type="CDD" id="cd02065">
    <property type="entry name" value="B12-binding_like"/>
    <property type="match status" value="1"/>
</dbReference>
<evidence type="ECO:0000256" key="4">
    <source>
        <dbReference type="ARBA" id="ARBA00023285"/>
    </source>
</evidence>
<dbReference type="AlphaFoldDB" id="A0A1M5XAL0"/>
<dbReference type="SUPFAM" id="SSF52242">
    <property type="entry name" value="Cobalamin (vitamin B12)-binding domain"/>
    <property type="match status" value="1"/>
</dbReference>
<dbReference type="InterPro" id="IPR036724">
    <property type="entry name" value="Cobalamin-bd_sf"/>
</dbReference>
<keyword evidence="2" id="KW-0846">Cobalamin</keyword>
<name>A0A1M5XAL0_9FIRM</name>
<evidence type="ECO:0000256" key="1">
    <source>
        <dbReference type="ARBA" id="ARBA00001922"/>
    </source>
</evidence>
<evidence type="ECO:0000256" key="3">
    <source>
        <dbReference type="ARBA" id="ARBA00023235"/>
    </source>
</evidence>
<dbReference type="RefSeq" id="WP_072744258.1">
    <property type="nucleotide sequence ID" value="NZ_FQXR01000006.1"/>
</dbReference>
<dbReference type="PROSITE" id="PS51332">
    <property type="entry name" value="B12_BINDING"/>
    <property type="match status" value="1"/>
</dbReference>
<evidence type="ECO:0000313" key="6">
    <source>
        <dbReference type="EMBL" id="SHH96682.1"/>
    </source>
</evidence>
<dbReference type="Gene3D" id="3.20.20.240">
    <property type="entry name" value="Methylmalonyl-CoA mutase"/>
    <property type="match status" value="1"/>
</dbReference>
<dbReference type="InterPro" id="IPR016176">
    <property type="entry name" value="Cbl-dep_enz_cat"/>
</dbReference>
<comment type="cofactor">
    <cofactor evidence="1">
        <name>adenosylcob(III)alamin</name>
        <dbReference type="ChEBI" id="CHEBI:18408"/>
    </cofactor>
</comment>
<dbReference type="InterPro" id="IPR006158">
    <property type="entry name" value="Cobalamin-bd"/>
</dbReference>
<dbReference type="GO" id="GO:0046872">
    <property type="term" value="F:metal ion binding"/>
    <property type="evidence" value="ECO:0007669"/>
    <property type="project" value="InterPro"/>
</dbReference>
<keyword evidence="3" id="KW-0413">Isomerase</keyword>
<dbReference type="GO" id="GO:0016853">
    <property type="term" value="F:isomerase activity"/>
    <property type="evidence" value="ECO:0007669"/>
    <property type="project" value="UniProtKB-KW"/>
</dbReference>
<accession>A0A1M5XAL0</accession>
<dbReference type="STRING" id="1123281.SAMN02745180_01596"/>
<dbReference type="Pfam" id="PF02310">
    <property type="entry name" value="B12-binding"/>
    <property type="match status" value="1"/>
</dbReference>
<reference evidence="6 7" key="1">
    <citation type="submission" date="2016-11" db="EMBL/GenBank/DDBJ databases">
        <authorList>
            <person name="Jaros S."/>
            <person name="Januszkiewicz K."/>
            <person name="Wedrychowicz H."/>
        </authorList>
    </citation>
    <scope>NUCLEOTIDE SEQUENCE [LARGE SCALE GENOMIC DNA]</scope>
    <source>
        <strain evidence="6 7">DSM 13106</strain>
    </source>
</reference>
<keyword evidence="4" id="KW-0170">Cobalt</keyword>
<evidence type="ECO:0000259" key="5">
    <source>
        <dbReference type="PROSITE" id="PS51332"/>
    </source>
</evidence>
<dbReference type="OrthoDB" id="5756833at2"/>
<dbReference type="EMBL" id="FQXR01000006">
    <property type="protein sequence ID" value="SHH96682.1"/>
    <property type="molecule type" value="Genomic_DNA"/>
</dbReference>
<dbReference type="GO" id="GO:0031419">
    <property type="term" value="F:cobalamin binding"/>
    <property type="evidence" value="ECO:0007669"/>
    <property type="project" value="UniProtKB-KW"/>
</dbReference>